<comment type="caution">
    <text evidence="2">The sequence shown here is derived from an EMBL/GenBank/DDBJ whole genome shotgun (WGS) entry which is preliminary data.</text>
</comment>
<keyword evidence="1" id="KW-0732">Signal</keyword>
<evidence type="ECO:0008006" key="4">
    <source>
        <dbReference type="Google" id="ProtNLM"/>
    </source>
</evidence>
<keyword evidence="3" id="KW-1185">Reference proteome</keyword>
<dbReference type="EMBL" id="BAAAYK010000038">
    <property type="protein sequence ID" value="GAA3364119.1"/>
    <property type="molecule type" value="Genomic_DNA"/>
</dbReference>
<name>A0ABP6RZM7_9PSEU</name>
<reference evidence="3" key="1">
    <citation type="journal article" date="2019" name="Int. J. Syst. Evol. Microbiol.">
        <title>The Global Catalogue of Microorganisms (GCM) 10K type strain sequencing project: providing services to taxonomists for standard genome sequencing and annotation.</title>
        <authorList>
            <consortium name="The Broad Institute Genomics Platform"/>
            <consortium name="The Broad Institute Genome Sequencing Center for Infectious Disease"/>
            <person name="Wu L."/>
            <person name="Ma J."/>
        </authorList>
    </citation>
    <scope>NUCLEOTIDE SEQUENCE [LARGE SCALE GENOMIC DNA]</scope>
    <source>
        <strain evidence="3">JCM 9687</strain>
    </source>
</reference>
<organism evidence="2 3">
    <name type="scientific">Saccharopolyspora gregorii</name>
    <dbReference type="NCBI Taxonomy" id="33914"/>
    <lineage>
        <taxon>Bacteria</taxon>
        <taxon>Bacillati</taxon>
        <taxon>Actinomycetota</taxon>
        <taxon>Actinomycetes</taxon>
        <taxon>Pseudonocardiales</taxon>
        <taxon>Pseudonocardiaceae</taxon>
        <taxon>Saccharopolyspora</taxon>
    </lineage>
</organism>
<proteinExistence type="predicted"/>
<dbReference type="RefSeq" id="WP_344923684.1">
    <property type="nucleotide sequence ID" value="NZ_BAAAYK010000001.1"/>
</dbReference>
<feature type="signal peptide" evidence="1">
    <location>
        <begin position="1"/>
        <end position="20"/>
    </location>
</feature>
<dbReference type="InterPro" id="IPR013207">
    <property type="entry name" value="LGFP"/>
</dbReference>
<accession>A0ABP6RZM7</accession>
<feature type="chain" id="PRO_5045904894" description="LGFP repeat-containing protein" evidence="1">
    <location>
        <begin position="21"/>
        <end position="323"/>
    </location>
</feature>
<sequence>MNTRNWGIVLAAAAVPLALAGPAATAAAAPEPAGQVQQQAFTPIEERYWNDADLRQLLGEPVDSQHTDGETSYQRFQYGWLFHTEATGVTEIHGDIAARYNDIGGYDVLGAADADERVAPDGVGRYNQFAGSDATGPASIYWTDATGAQGVWGPIRDFWEAKGWEVGYLGYPTKTTTATVDGSGSYNHFVGPNGDGASVYWSEETDAHSVQGAIREAWAAQGWETGELGYPTTDEQVADDDIGRFNEFSGRQETGAVYWSPESGAHWLRGDVLRHWYDLDRYSGYLGYPTSDPHEVDGGVQVDFQGGYILRNPDTGAISDAPW</sequence>
<evidence type="ECO:0000313" key="3">
    <source>
        <dbReference type="Proteomes" id="UP001500483"/>
    </source>
</evidence>
<dbReference type="Pfam" id="PF08310">
    <property type="entry name" value="LGFP"/>
    <property type="match status" value="5"/>
</dbReference>
<evidence type="ECO:0000256" key="1">
    <source>
        <dbReference type="SAM" id="SignalP"/>
    </source>
</evidence>
<dbReference type="Proteomes" id="UP001500483">
    <property type="component" value="Unassembled WGS sequence"/>
</dbReference>
<protein>
    <recommendedName>
        <fullName evidence="4">LGFP repeat-containing protein</fullName>
    </recommendedName>
</protein>
<evidence type="ECO:0000313" key="2">
    <source>
        <dbReference type="EMBL" id="GAA3364119.1"/>
    </source>
</evidence>
<gene>
    <name evidence="2" type="ORF">GCM10020366_58720</name>
</gene>